<reference evidence="9 10" key="1">
    <citation type="submission" date="2017-11" db="EMBL/GenBank/DDBJ databases">
        <title>Draft Genome Sequence of Methylobacter psychrotolerans Sph1T, an Obligate Methanotroph from Low-Temperature Environments.</title>
        <authorList>
            <person name="Oshkin I.Y."/>
            <person name="Miroshnikov K."/>
            <person name="Belova S.E."/>
            <person name="Korzhenkov A."/>
            <person name="Toshchakov S.V."/>
            <person name="Dedysh S.N."/>
        </authorList>
    </citation>
    <scope>NUCLEOTIDE SEQUENCE [LARGE SCALE GENOMIC DNA]</scope>
    <source>
        <strain evidence="9 10">Sph1</strain>
    </source>
</reference>
<proteinExistence type="predicted"/>
<dbReference type="SUPFAM" id="SSF81340">
    <property type="entry name" value="Clc chloride channel"/>
    <property type="match status" value="1"/>
</dbReference>
<sequence>MVAALASLALSAGLVFRFAPEAASSGVPHVKMVMQGHRTFRWLRVLAIKFASTLIGASAGFMVGRGGPSVHIGAALGQGVSDLWPDATVKNQAVLVAAGGGAGLAATFNVPLAGLAFAFEDLGLRGIPSGLFAAAIACFSADMVYRWGLGQGPGFHITLSQAPPLNVLAAFVPVGLVAGLLGGLFNKALLAGQMLIKLPVGLRWLWWWGLAMLVAAVAWWLPELLGGGQNFIDSLLTGRALAFNTLALFFVVRFVVTVGSSCSGVAVGGIVQLLVPGLGVVPAAFAAAGMAAFFTGAIKVPLTAMVLVMEMTGSYTLVLPLFVACFAAYSIADVLGIEPIYEALMRRALKQETPKQ</sequence>
<evidence type="ECO:0000313" key="9">
    <source>
        <dbReference type="EMBL" id="POZ53275.1"/>
    </source>
</evidence>
<keyword evidence="6 8" id="KW-0472">Membrane</keyword>
<evidence type="ECO:0000256" key="6">
    <source>
        <dbReference type="ARBA" id="ARBA00023136"/>
    </source>
</evidence>
<accession>A0A2S5CR44</accession>
<gene>
    <name evidence="9" type="ORF">AADEFJLK_00293</name>
</gene>
<feature type="transmembrane region" description="Helical" evidence="8">
    <location>
        <begin position="168"/>
        <end position="190"/>
    </location>
</feature>
<feature type="transmembrane region" description="Helical" evidence="8">
    <location>
        <begin position="93"/>
        <end position="119"/>
    </location>
</feature>
<evidence type="ECO:0000256" key="1">
    <source>
        <dbReference type="ARBA" id="ARBA00004141"/>
    </source>
</evidence>
<dbReference type="PANTHER" id="PTHR45711">
    <property type="entry name" value="CHLORIDE CHANNEL PROTEIN"/>
    <property type="match status" value="1"/>
</dbReference>
<dbReference type="PANTHER" id="PTHR45711:SF6">
    <property type="entry name" value="CHLORIDE CHANNEL PROTEIN"/>
    <property type="match status" value="1"/>
</dbReference>
<feature type="transmembrane region" description="Helical" evidence="8">
    <location>
        <begin position="131"/>
        <end position="148"/>
    </location>
</feature>
<evidence type="ECO:0000313" key="10">
    <source>
        <dbReference type="Proteomes" id="UP000237423"/>
    </source>
</evidence>
<keyword evidence="4 8" id="KW-1133">Transmembrane helix</keyword>
<protein>
    <submittedName>
        <fullName evidence="9">H(+)/Cl(-) exchange transporter ClcA</fullName>
    </submittedName>
</protein>
<dbReference type="PRINTS" id="PR00762">
    <property type="entry name" value="CLCHANNEL"/>
</dbReference>
<evidence type="ECO:0000256" key="7">
    <source>
        <dbReference type="ARBA" id="ARBA00023214"/>
    </source>
</evidence>
<dbReference type="Gene3D" id="1.10.3080.10">
    <property type="entry name" value="Clc chloride channel"/>
    <property type="match status" value="1"/>
</dbReference>
<organism evidence="9 10">
    <name type="scientific">Methylovulum psychrotolerans</name>
    <dbReference type="NCBI Taxonomy" id="1704499"/>
    <lineage>
        <taxon>Bacteria</taxon>
        <taxon>Pseudomonadati</taxon>
        <taxon>Pseudomonadota</taxon>
        <taxon>Gammaproteobacteria</taxon>
        <taxon>Methylococcales</taxon>
        <taxon>Methylococcaceae</taxon>
        <taxon>Methylovulum</taxon>
    </lineage>
</organism>
<feature type="transmembrane region" description="Helical" evidence="8">
    <location>
        <begin position="241"/>
        <end position="266"/>
    </location>
</feature>
<dbReference type="InterPro" id="IPR001807">
    <property type="entry name" value="ClC"/>
</dbReference>
<keyword evidence="3 8" id="KW-0812">Transmembrane</keyword>
<dbReference type="AlphaFoldDB" id="A0A2S5CR44"/>
<dbReference type="GO" id="GO:0005247">
    <property type="term" value="F:voltage-gated chloride channel activity"/>
    <property type="evidence" value="ECO:0007669"/>
    <property type="project" value="TreeGrafter"/>
</dbReference>
<evidence type="ECO:0000256" key="5">
    <source>
        <dbReference type="ARBA" id="ARBA00023065"/>
    </source>
</evidence>
<dbReference type="Pfam" id="PF00654">
    <property type="entry name" value="Voltage_CLC"/>
    <property type="match status" value="1"/>
</dbReference>
<dbReference type="Proteomes" id="UP000237423">
    <property type="component" value="Unassembled WGS sequence"/>
</dbReference>
<keyword evidence="5" id="KW-0406">Ion transport</keyword>
<dbReference type="GO" id="GO:0005886">
    <property type="term" value="C:plasma membrane"/>
    <property type="evidence" value="ECO:0007669"/>
    <property type="project" value="TreeGrafter"/>
</dbReference>
<evidence type="ECO:0000256" key="4">
    <source>
        <dbReference type="ARBA" id="ARBA00022989"/>
    </source>
</evidence>
<feature type="transmembrane region" description="Helical" evidence="8">
    <location>
        <begin position="273"/>
        <end position="297"/>
    </location>
</feature>
<comment type="caution">
    <text evidence="9">The sequence shown here is derived from an EMBL/GenBank/DDBJ whole genome shotgun (WGS) entry which is preliminary data.</text>
</comment>
<evidence type="ECO:0000256" key="8">
    <source>
        <dbReference type="SAM" id="Phobius"/>
    </source>
</evidence>
<name>A0A2S5CR44_9GAMM</name>
<evidence type="ECO:0000256" key="3">
    <source>
        <dbReference type="ARBA" id="ARBA00022692"/>
    </source>
</evidence>
<evidence type="ECO:0000256" key="2">
    <source>
        <dbReference type="ARBA" id="ARBA00022448"/>
    </source>
</evidence>
<comment type="subcellular location">
    <subcellularLocation>
        <location evidence="1">Membrane</location>
        <topology evidence="1">Multi-pass membrane protein</topology>
    </subcellularLocation>
</comment>
<dbReference type="InterPro" id="IPR014743">
    <property type="entry name" value="Cl-channel_core"/>
</dbReference>
<keyword evidence="2" id="KW-0813">Transport</keyword>
<keyword evidence="7" id="KW-0868">Chloride</keyword>
<feature type="transmembrane region" description="Helical" evidence="8">
    <location>
        <begin position="202"/>
        <end position="221"/>
    </location>
</feature>
<dbReference type="EMBL" id="PGFZ01000001">
    <property type="protein sequence ID" value="POZ53275.1"/>
    <property type="molecule type" value="Genomic_DNA"/>
</dbReference>
<feature type="transmembrane region" description="Helical" evidence="8">
    <location>
        <begin position="317"/>
        <end position="337"/>
    </location>
</feature>